<dbReference type="RefSeq" id="WP_171189055.1">
    <property type="nucleotide sequence ID" value="NZ_WTPX01000131.1"/>
</dbReference>
<gene>
    <name evidence="3" type="ORF">LzC2_33290</name>
</gene>
<organism evidence="3 4">
    <name type="scientific">Alienimonas chondri</name>
    <dbReference type="NCBI Taxonomy" id="2681879"/>
    <lineage>
        <taxon>Bacteria</taxon>
        <taxon>Pseudomonadati</taxon>
        <taxon>Planctomycetota</taxon>
        <taxon>Planctomycetia</taxon>
        <taxon>Planctomycetales</taxon>
        <taxon>Planctomycetaceae</taxon>
        <taxon>Alienimonas</taxon>
    </lineage>
</organism>
<name>A0ABX1VHB1_9PLAN</name>
<reference evidence="3 4" key="1">
    <citation type="journal article" date="2020" name="Syst. Appl. Microbiol.">
        <title>Alienimonas chondri sp. nov., a novel planctomycete isolated from the biofilm of the red alga Chondrus crispus.</title>
        <authorList>
            <person name="Vitorino I."/>
            <person name="Albuquerque L."/>
            <person name="Wiegand S."/>
            <person name="Kallscheuer N."/>
            <person name="da Costa M.S."/>
            <person name="Lobo-da-Cunha A."/>
            <person name="Jogler C."/>
            <person name="Lage O.M."/>
        </authorList>
    </citation>
    <scope>NUCLEOTIDE SEQUENCE [LARGE SCALE GENOMIC DNA]</scope>
    <source>
        <strain evidence="3 4">LzC2</strain>
    </source>
</reference>
<evidence type="ECO:0000256" key="1">
    <source>
        <dbReference type="SAM" id="MobiDB-lite"/>
    </source>
</evidence>
<feature type="region of interest" description="Disordered" evidence="1">
    <location>
        <begin position="28"/>
        <end position="54"/>
    </location>
</feature>
<dbReference type="Proteomes" id="UP000609651">
    <property type="component" value="Unassembled WGS sequence"/>
</dbReference>
<proteinExistence type="predicted"/>
<dbReference type="Gene3D" id="2.60.120.560">
    <property type="entry name" value="Exo-inulinase, domain 1"/>
    <property type="match status" value="1"/>
</dbReference>
<dbReference type="InterPro" id="IPR010496">
    <property type="entry name" value="AL/BT2_dom"/>
</dbReference>
<evidence type="ECO:0000313" key="3">
    <source>
        <dbReference type="EMBL" id="NNJ27228.1"/>
    </source>
</evidence>
<keyword evidence="4" id="KW-1185">Reference proteome</keyword>
<evidence type="ECO:0000259" key="2">
    <source>
        <dbReference type="Pfam" id="PF06439"/>
    </source>
</evidence>
<dbReference type="Pfam" id="PF06439">
    <property type="entry name" value="3keto-disac_hyd"/>
    <property type="match status" value="1"/>
</dbReference>
<accession>A0ABX1VHB1</accession>
<evidence type="ECO:0000313" key="4">
    <source>
        <dbReference type="Proteomes" id="UP000609651"/>
    </source>
</evidence>
<comment type="caution">
    <text evidence="3">The sequence shown here is derived from an EMBL/GenBank/DDBJ whole genome shotgun (WGS) entry which is preliminary data.</text>
</comment>
<feature type="domain" description="3-keto-alpha-glucoside-1,2-lyase/3-keto-2-hydroxy-glucal hydratase" evidence="2">
    <location>
        <begin position="57"/>
        <end position="247"/>
    </location>
</feature>
<dbReference type="EMBL" id="WTPX01000131">
    <property type="protein sequence ID" value="NNJ27228.1"/>
    <property type="molecule type" value="Genomic_DNA"/>
</dbReference>
<protein>
    <recommendedName>
        <fullName evidence="2">3-keto-alpha-glucoside-1,2-lyase/3-keto-2-hydroxy-glucal hydratase domain-containing protein</fullName>
    </recommendedName>
</protein>
<sequence length="250" mass="27335">MPPVPPFSSRFAVLLAVLPGLVSLGCTDDPPSTELPTAEVEPPGETEDAPPKVGQPVELFDGKTLAGWEGEAGLWTVEELDGVPTIVGTSPGLDHNTFLTTERTFGDFDLSFEIKLTPNEANSGVQFRSERFLKNAEEGETPGLDSEMRGYQADAAAGWWGKLYEESARGLLYPAKGNPDHEAAEDAVMPNEWNLYRIRAEGDHIQTWINGEPSVDLVDPEGRKEGLIGLQLHSGDPLTVRFRMFQMKTL</sequence>